<dbReference type="InterPro" id="IPR012337">
    <property type="entry name" value="RNaseH-like_sf"/>
</dbReference>
<dbReference type="EMBL" id="CAJOBC010106082">
    <property type="protein sequence ID" value="CAF4501393.1"/>
    <property type="molecule type" value="Genomic_DNA"/>
</dbReference>
<evidence type="ECO:0000313" key="2">
    <source>
        <dbReference type="EMBL" id="CAF1615462.1"/>
    </source>
</evidence>
<dbReference type="OrthoDB" id="10234852at2759"/>
<gene>
    <name evidence="2" type="ORF">GPM918_LOCUS43378</name>
    <name evidence="3" type="ORF">SRO942_LOCUS44859</name>
</gene>
<evidence type="ECO:0000313" key="4">
    <source>
        <dbReference type="Proteomes" id="UP000663829"/>
    </source>
</evidence>
<dbReference type="GO" id="GO:0046983">
    <property type="term" value="F:protein dimerization activity"/>
    <property type="evidence" value="ECO:0007669"/>
    <property type="project" value="InterPro"/>
</dbReference>
<dbReference type="InterPro" id="IPR008906">
    <property type="entry name" value="HATC_C_dom"/>
</dbReference>
<dbReference type="Pfam" id="PF05699">
    <property type="entry name" value="Dimer_Tnp_hAT"/>
    <property type="match status" value="1"/>
</dbReference>
<sequence>AEVLSPIGGLSRLSCINRVILQELVAFLKPFKKVIVDIQHNDATLHKVVPSTWYLKDHCSSLVINSHRGIKYFKQKCLTIMNNKLDLTDIHYAAAILDPTIRQLKGCTAGEQARGQKFLKRRLDKMTNQQLASPIVSDVDDEQNSDDEYYLNRYSDQQSCGRKNKKDELSKYMKYDHPDVDKNIYTKPINLNNKKIKVCDPLLFWKHLPKTFPLLAKVVEQILAIPATSASVERSFSGAGLTITELRTNINPDTLNDCVFLRSVKKQMKN</sequence>
<feature type="non-terminal residue" evidence="2">
    <location>
        <position position="270"/>
    </location>
</feature>
<feature type="domain" description="HAT C-terminal dimerisation" evidence="1">
    <location>
        <begin position="195"/>
        <end position="263"/>
    </location>
</feature>
<name>A0A816BST6_9BILA</name>
<reference evidence="2" key="1">
    <citation type="submission" date="2021-02" db="EMBL/GenBank/DDBJ databases">
        <authorList>
            <person name="Nowell W R."/>
        </authorList>
    </citation>
    <scope>NUCLEOTIDE SEQUENCE</scope>
</reference>
<dbReference type="GO" id="GO:0006357">
    <property type="term" value="P:regulation of transcription by RNA polymerase II"/>
    <property type="evidence" value="ECO:0007669"/>
    <property type="project" value="TreeGrafter"/>
</dbReference>
<dbReference type="PANTHER" id="PTHR46169">
    <property type="entry name" value="DNA REPLICATION-RELATED ELEMENT FACTOR, ISOFORM A"/>
    <property type="match status" value="1"/>
</dbReference>
<accession>A0A816BST6</accession>
<protein>
    <recommendedName>
        <fullName evidence="1">HAT C-terminal dimerisation domain-containing protein</fullName>
    </recommendedName>
</protein>
<dbReference type="EMBL" id="CAJNOQ010039151">
    <property type="protein sequence ID" value="CAF1615462.1"/>
    <property type="molecule type" value="Genomic_DNA"/>
</dbReference>
<organism evidence="2 4">
    <name type="scientific">Didymodactylos carnosus</name>
    <dbReference type="NCBI Taxonomy" id="1234261"/>
    <lineage>
        <taxon>Eukaryota</taxon>
        <taxon>Metazoa</taxon>
        <taxon>Spiralia</taxon>
        <taxon>Gnathifera</taxon>
        <taxon>Rotifera</taxon>
        <taxon>Eurotatoria</taxon>
        <taxon>Bdelloidea</taxon>
        <taxon>Philodinida</taxon>
        <taxon>Philodinidae</taxon>
        <taxon>Didymodactylos</taxon>
    </lineage>
</organism>
<dbReference type="Proteomes" id="UP000681722">
    <property type="component" value="Unassembled WGS sequence"/>
</dbReference>
<dbReference type="PANTHER" id="PTHR46169:SF29">
    <property type="entry name" value="DNA REPLICATION-RELATED ELEMENT FACTOR, ISOFORM A"/>
    <property type="match status" value="1"/>
</dbReference>
<dbReference type="InterPro" id="IPR052717">
    <property type="entry name" value="Vacuolar_transposase_reg"/>
</dbReference>
<evidence type="ECO:0000313" key="3">
    <source>
        <dbReference type="EMBL" id="CAF4501393.1"/>
    </source>
</evidence>
<dbReference type="Proteomes" id="UP000663829">
    <property type="component" value="Unassembled WGS sequence"/>
</dbReference>
<dbReference type="SUPFAM" id="SSF53098">
    <property type="entry name" value="Ribonuclease H-like"/>
    <property type="match status" value="1"/>
</dbReference>
<keyword evidence="4" id="KW-1185">Reference proteome</keyword>
<dbReference type="AlphaFoldDB" id="A0A816BST6"/>
<comment type="caution">
    <text evidence="2">The sequence shown here is derived from an EMBL/GenBank/DDBJ whole genome shotgun (WGS) entry which is preliminary data.</text>
</comment>
<proteinExistence type="predicted"/>
<dbReference type="GO" id="GO:0005634">
    <property type="term" value="C:nucleus"/>
    <property type="evidence" value="ECO:0007669"/>
    <property type="project" value="TreeGrafter"/>
</dbReference>
<evidence type="ECO:0000259" key="1">
    <source>
        <dbReference type="Pfam" id="PF05699"/>
    </source>
</evidence>